<evidence type="ECO:0000313" key="3">
    <source>
        <dbReference type="Proteomes" id="UP000184010"/>
    </source>
</evidence>
<keyword evidence="3" id="KW-1185">Reference proteome</keyword>
<keyword evidence="1" id="KW-0812">Transmembrane</keyword>
<evidence type="ECO:0000313" key="2">
    <source>
        <dbReference type="EMBL" id="SHN78184.1"/>
    </source>
</evidence>
<gene>
    <name evidence="2" type="ORF">SAMN02745215_03006</name>
</gene>
<protein>
    <submittedName>
        <fullName evidence="2">Uncharacterized protein</fullName>
    </submittedName>
</protein>
<evidence type="ECO:0000256" key="1">
    <source>
        <dbReference type="SAM" id="Phobius"/>
    </source>
</evidence>
<keyword evidence="1" id="KW-1133">Transmembrane helix</keyword>
<accession>A0A1M7U5J1</accession>
<organism evidence="2 3">
    <name type="scientific">Desulfitobacterium chlororespirans DSM 11544</name>
    <dbReference type="NCBI Taxonomy" id="1121395"/>
    <lineage>
        <taxon>Bacteria</taxon>
        <taxon>Bacillati</taxon>
        <taxon>Bacillota</taxon>
        <taxon>Clostridia</taxon>
        <taxon>Eubacteriales</taxon>
        <taxon>Desulfitobacteriaceae</taxon>
        <taxon>Desulfitobacterium</taxon>
    </lineage>
</organism>
<name>A0A1M7U5J1_9FIRM</name>
<keyword evidence="1" id="KW-0472">Membrane</keyword>
<dbReference type="Proteomes" id="UP000184010">
    <property type="component" value="Unassembled WGS sequence"/>
</dbReference>
<feature type="transmembrane region" description="Helical" evidence="1">
    <location>
        <begin position="108"/>
        <end position="127"/>
    </location>
</feature>
<reference evidence="3" key="1">
    <citation type="submission" date="2016-12" db="EMBL/GenBank/DDBJ databases">
        <authorList>
            <person name="Varghese N."/>
            <person name="Submissions S."/>
        </authorList>
    </citation>
    <scope>NUCLEOTIDE SEQUENCE [LARGE SCALE GENOMIC DNA]</scope>
    <source>
        <strain evidence="3">DSM 11544</strain>
    </source>
</reference>
<dbReference type="EMBL" id="FRDN01000009">
    <property type="protein sequence ID" value="SHN78184.1"/>
    <property type="molecule type" value="Genomic_DNA"/>
</dbReference>
<sequence length="131" mass="14669">MNSSLFGSRGSYDYSGNYYPSSPYPYGHPGAYSTYPNPYPQYTYPQCIYPYGNAHLSYGRPSLPSYSYSYSYPMPAPAQPPVQPPAPAYPNTLTYGWGEPRIIIPDRGLATILIAILILVALDLLFVRPRR</sequence>
<dbReference type="AlphaFoldDB" id="A0A1M7U5J1"/>
<proteinExistence type="predicted"/>
<dbReference type="RefSeq" id="WP_072773358.1">
    <property type="nucleotide sequence ID" value="NZ_FRDN01000009.1"/>
</dbReference>